<dbReference type="OrthoDB" id="5986884at2759"/>
<dbReference type="InterPro" id="IPR000906">
    <property type="entry name" value="ZU5_dom"/>
</dbReference>
<dbReference type="AlphaFoldDB" id="A0A9W9YCV2"/>
<keyword evidence="3" id="KW-1185">Reference proteome</keyword>
<gene>
    <name evidence="2" type="ORF">OS493_027071</name>
</gene>
<comment type="caution">
    <text evidence="2">The sequence shown here is derived from an EMBL/GenBank/DDBJ whole genome shotgun (WGS) entry which is preliminary data.</text>
</comment>
<evidence type="ECO:0000313" key="3">
    <source>
        <dbReference type="Proteomes" id="UP001163046"/>
    </source>
</evidence>
<organism evidence="2 3">
    <name type="scientific">Desmophyllum pertusum</name>
    <dbReference type="NCBI Taxonomy" id="174260"/>
    <lineage>
        <taxon>Eukaryota</taxon>
        <taxon>Metazoa</taxon>
        <taxon>Cnidaria</taxon>
        <taxon>Anthozoa</taxon>
        <taxon>Hexacorallia</taxon>
        <taxon>Scleractinia</taxon>
        <taxon>Caryophylliina</taxon>
        <taxon>Caryophylliidae</taxon>
        <taxon>Desmophyllum</taxon>
    </lineage>
</organism>
<dbReference type="EMBL" id="MU827801">
    <property type="protein sequence ID" value="KAJ7327381.1"/>
    <property type="molecule type" value="Genomic_DNA"/>
</dbReference>
<evidence type="ECO:0000313" key="2">
    <source>
        <dbReference type="EMBL" id="KAJ7327381.1"/>
    </source>
</evidence>
<dbReference type="Pfam" id="PF00791">
    <property type="entry name" value="ZU5"/>
    <property type="match status" value="1"/>
</dbReference>
<evidence type="ECO:0000259" key="1">
    <source>
        <dbReference type="Pfam" id="PF00791"/>
    </source>
</evidence>
<sequence>MLLPSLELAEEAADSLTNTGGSNSSWLTETLSFDKSGVLLKFSDAQSFFDDAQGIRLEICWDKNFIKTLQHDEVQLSPVVKFHPNGFQLSKPAQVRIPHSALVFYSNGWQLKLKSSTLHGERIVWTDEDLYQVNNNEVSFQVNYLLSYVVVGASLCNNKPTRSVCSVLCLEERAELVWTIQPMYLFLMTARHHLRYLIDFLLKNHARREVKHRILLGSPQSLYVESVIKTDIKISVKQPVEGWIVGEIKPEFITHKSLKESYQNIPRAEILFKHDNGRNRDFLCIFELSAENTTTTICAVASIKEEVSGAPTKLGHDKHQMVTGRNLCDPLITSQEKSSPCLHKLPEEELHADQIQVFRNELLTPDGSPCTVMFEALKTKSPNLTVVEFVQILQTRKIQRFDVVDTLEAYVYDPIPNSNEA</sequence>
<dbReference type="Gene3D" id="2.60.220.30">
    <property type="match status" value="1"/>
</dbReference>
<dbReference type="Proteomes" id="UP001163046">
    <property type="component" value="Unassembled WGS sequence"/>
</dbReference>
<name>A0A9W9YCV2_9CNID</name>
<feature type="domain" description="ZU5" evidence="1">
    <location>
        <begin position="31"/>
        <end position="116"/>
    </location>
</feature>
<proteinExistence type="predicted"/>
<protein>
    <recommendedName>
        <fullName evidence="1">ZU5 domain-containing protein</fullName>
    </recommendedName>
</protein>
<reference evidence="2" key="1">
    <citation type="submission" date="2023-01" db="EMBL/GenBank/DDBJ databases">
        <title>Genome assembly of the deep-sea coral Lophelia pertusa.</title>
        <authorList>
            <person name="Herrera S."/>
            <person name="Cordes E."/>
        </authorList>
    </citation>
    <scope>NUCLEOTIDE SEQUENCE</scope>
    <source>
        <strain evidence="2">USNM1676648</strain>
        <tissue evidence="2">Polyp</tissue>
    </source>
</reference>
<accession>A0A9W9YCV2</accession>